<dbReference type="Gene3D" id="3.10.20.30">
    <property type="match status" value="1"/>
</dbReference>
<dbReference type="PRINTS" id="PR00409">
    <property type="entry name" value="PHDIOXRDTASE"/>
</dbReference>
<dbReference type="Gene3D" id="3.40.50.80">
    <property type="entry name" value="Nucleotide-binding domain of ferredoxin-NADP reductase (FNR) module"/>
    <property type="match status" value="1"/>
</dbReference>
<dbReference type="InterPro" id="IPR039261">
    <property type="entry name" value="FNR_nucleotide-bd"/>
</dbReference>
<dbReference type="InterPro" id="IPR005163">
    <property type="entry name" value="Tri_helical_YiiM-like"/>
</dbReference>
<dbReference type="GO" id="GO:0030170">
    <property type="term" value="F:pyridoxal phosphate binding"/>
    <property type="evidence" value="ECO:0007669"/>
    <property type="project" value="InterPro"/>
</dbReference>
<dbReference type="EMBL" id="LT629750">
    <property type="protein sequence ID" value="SDT54740.1"/>
    <property type="molecule type" value="Genomic_DNA"/>
</dbReference>
<dbReference type="GO" id="GO:0016491">
    <property type="term" value="F:oxidoreductase activity"/>
    <property type="evidence" value="ECO:0007669"/>
    <property type="project" value="InterPro"/>
</dbReference>
<dbReference type="CDD" id="cd00207">
    <property type="entry name" value="fer2"/>
    <property type="match status" value="1"/>
</dbReference>
<gene>
    <name evidence="3" type="ORF">SAMN05444158_6927</name>
</gene>
<dbReference type="Gene3D" id="2.40.30.10">
    <property type="entry name" value="Translation factors"/>
    <property type="match status" value="1"/>
</dbReference>
<name>A0A1H2B8X6_9BRAD</name>
<dbReference type="CDD" id="cd06184">
    <property type="entry name" value="flavohem_like_fad_nad_binding"/>
    <property type="match status" value="1"/>
</dbReference>
<dbReference type="InterPro" id="IPR001433">
    <property type="entry name" value="OxRdtase_FAD/NAD-bd"/>
</dbReference>
<dbReference type="InterPro" id="IPR001041">
    <property type="entry name" value="2Fe-2S_ferredoxin-type"/>
</dbReference>
<dbReference type="Pfam" id="PF00111">
    <property type="entry name" value="Fer2"/>
    <property type="match status" value="1"/>
</dbReference>
<dbReference type="InterPro" id="IPR017938">
    <property type="entry name" value="Riboflavin_synthase-like_b-brl"/>
</dbReference>
<dbReference type="Pfam" id="PF00970">
    <property type="entry name" value="FAD_binding_6"/>
    <property type="match status" value="1"/>
</dbReference>
<sequence>MGTVVSVNVGLPRDVQWRGRIVRTAIWKTPVAGRVFARRLNLDGDGQADLSGHGGEQRALMVYQMDSYRYWERVLGRSDFVHGQFGENLTVEGLSDSEVCIGDRYRIGGAVFEISQPRVTCYRLGIRMDHPQMPAMVVAHRRPGFYFRVIQEGSIGAGDTIEKLVTGPERMTVAEIDALLYTSDHPVADLHRAMKIAALSPGWRWSINALLDAAEKGGVGNAGLAPSTASEPLWQGFRSLEVTALKRESDDVRSIEFASSDGTALPAPLPGQHLVVKLVIDGRKVLRNYSLIGGAPGRFRIAVKREPRGIASTFIHDRLRTADKIDVSAPRGTFVMADGTAPVVFVSGGIGITPVLAMLRSMESSPDRSVFWFHVARDASHHPFANEVRELLAKLPHGNGCVAYSRPADDLRLGIDYDVKGRLGVDVLQTHGVPSTAEFYLCGPAGFMQDIGAGLKRWGVAPKQIHSEAFNAGPTSADTRAVPPHLPATRGSGPKVNFTRSGITAQWDLSYGSLLELAEACSVPVRWSCRTGVCHNCESGLIEGRLRYQPEPIDPPPEGRALICCAMPLSEVSLDL</sequence>
<dbReference type="GO" id="GO:0051536">
    <property type="term" value="F:iron-sulfur cluster binding"/>
    <property type="evidence" value="ECO:0007669"/>
    <property type="project" value="InterPro"/>
</dbReference>
<keyword evidence="4" id="KW-1185">Reference proteome</keyword>
<evidence type="ECO:0000259" key="1">
    <source>
        <dbReference type="PROSITE" id="PS51340"/>
    </source>
</evidence>
<dbReference type="GO" id="GO:0030151">
    <property type="term" value="F:molybdenum ion binding"/>
    <property type="evidence" value="ECO:0007669"/>
    <property type="project" value="InterPro"/>
</dbReference>
<evidence type="ECO:0000313" key="3">
    <source>
        <dbReference type="EMBL" id="SDT54740.1"/>
    </source>
</evidence>
<dbReference type="SUPFAM" id="SSF50800">
    <property type="entry name" value="PK beta-barrel domain-like"/>
    <property type="match status" value="1"/>
</dbReference>
<dbReference type="PANTHER" id="PTHR30212:SF2">
    <property type="entry name" value="PROTEIN YIIM"/>
    <property type="match status" value="1"/>
</dbReference>
<feature type="domain" description="MOSC" evidence="1">
    <location>
        <begin position="29"/>
        <end position="164"/>
    </location>
</feature>
<dbReference type="RefSeq" id="WP_146690513.1">
    <property type="nucleotide sequence ID" value="NZ_LT629750.1"/>
</dbReference>
<dbReference type="SUPFAM" id="SSF52343">
    <property type="entry name" value="Ferredoxin reductase-like, C-terminal NADP-linked domain"/>
    <property type="match status" value="1"/>
</dbReference>
<organism evidence="3 4">
    <name type="scientific">Bradyrhizobium canariense</name>
    <dbReference type="NCBI Taxonomy" id="255045"/>
    <lineage>
        <taxon>Bacteria</taxon>
        <taxon>Pseudomonadati</taxon>
        <taxon>Pseudomonadota</taxon>
        <taxon>Alphaproteobacteria</taxon>
        <taxon>Hyphomicrobiales</taxon>
        <taxon>Nitrobacteraceae</taxon>
        <taxon>Bradyrhizobium</taxon>
    </lineage>
</organism>
<dbReference type="InterPro" id="IPR017927">
    <property type="entry name" value="FAD-bd_FR_type"/>
</dbReference>
<dbReference type="Pfam" id="PF00175">
    <property type="entry name" value="NAD_binding_1"/>
    <property type="match status" value="1"/>
</dbReference>
<reference evidence="4" key="1">
    <citation type="submission" date="2016-10" db="EMBL/GenBank/DDBJ databases">
        <authorList>
            <person name="Varghese N."/>
            <person name="Submissions S."/>
        </authorList>
    </citation>
    <scope>NUCLEOTIDE SEQUENCE [LARGE SCALE GENOMIC DNA]</scope>
    <source>
        <strain evidence="4">GAS369</strain>
    </source>
</reference>
<dbReference type="AlphaFoldDB" id="A0A1H2B8X6"/>
<protein>
    <submittedName>
        <fullName evidence="3">Ferredoxin-NADP reductase</fullName>
    </submittedName>
</protein>
<dbReference type="Pfam" id="PF03473">
    <property type="entry name" value="MOSC"/>
    <property type="match status" value="1"/>
</dbReference>
<dbReference type="PROSITE" id="PS51384">
    <property type="entry name" value="FAD_FR"/>
    <property type="match status" value="1"/>
</dbReference>
<dbReference type="InterPro" id="IPR036010">
    <property type="entry name" value="2Fe-2S_ferredoxin-like_sf"/>
</dbReference>
<evidence type="ECO:0000313" key="4">
    <source>
        <dbReference type="Proteomes" id="UP000243904"/>
    </source>
</evidence>
<feature type="domain" description="FAD-binding FR-type" evidence="2">
    <location>
        <begin position="235"/>
        <end position="337"/>
    </location>
</feature>
<dbReference type="PROSITE" id="PS51340">
    <property type="entry name" value="MOSC"/>
    <property type="match status" value="1"/>
</dbReference>
<dbReference type="InterPro" id="IPR052353">
    <property type="entry name" value="Benzoxazolinone_Detox_Enz"/>
</dbReference>
<accession>A0A1H2B8X6</accession>
<dbReference type="SUPFAM" id="SSF63380">
    <property type="entry name" value="Riboflavin synthase domain-like"/>
    <property type="match status" value="1"/>
</dbReference>
<dbReference type="Gene3D" id="2.40.33.20">
    <property type="entry name" value="PK beta-barrel domain-like"/>
    <property type="match status" value="1"/>
</dbReference>
<evidence type="ECO:0000259" key="2">
    <source>
        <dbReference type="PROSITE" id="PS51384"/>
    </source>
</evidence>
<dbReference type="Pfam" id="PF03475">
    <property type="entry name" value="YiiM_3-alpha"/>
    <property type="match status" value="1"/>
</dbReference>
<dbReference type="PANTHER" id="PTHR30212">
    <property type="entry name" value="PROTEIN YIIM"/>
    <property type="match status" value="1"/>
</dbReference>
<dbReference type="InterPro" id="IPR012675">
    <property type="entry name" value="Beta-grasp_dom_sf"/>
</dbReference>
<dbReference type="InterPro" id="IPR011037">
    <property type="entry name" value="Pyrv_Knase-like_insert_dom_sf"/>
</dbReference>
<dbReference type="SUPFAM" id="SSF54292">
    <property type="entry name" value="2Fe-2S ferredoxin-like"/>
    <property type="match status" value="1"/>
</dbReference>
<dbReference type="InterPro" id="IPR005302">
    <property type="entry name" value="MoCF_Sase_C"/>
</dbReference>
<dbReference type="Proteomes" id="UP000243904">
    <property type="component" value="Chromosome I"/>
</dbReference>
<dbReference type="InterPro" id="IPR008333">
    <property type="entry name" value="Cbr1-like_FAD-bd_dom"/>
</dbReference>
<proteinExistence type="predicted"/>